<dbReference type="PANTHER" id="PTHR45947">
    <property type="entry name" value="SULFOQUINOVOSYL TRANSFERASE SQD2"/>
    <property type="match status" value="1"/>
</dbReference>
<dbReference type="GO" id="GO:0016757">
    <property type="term" value="F:glycosyltransferase activity"/>
    <property type="evidence" value="ECO:0007669"/>
    <property type="project" value="InterPro"/>
</dbReference>
<organism evidence="3 4">
    <name type="scientific">Candidatus Syntrophonatronum acetioxidans</name>
    <dbReference type="NCBI Taxonomy" id="1795816"/>
    <lineage>
        <taxon>Bacteria</taxon>
        <taxon>Bacillati</taxon>
        <taxon>Bacillota</taxon>
        <taxon>Clostridia</taxon>
        <taxon>Eubacteriales</taxon>
        <taxon>Syntrophomonadaceae</taxon>
        <taxon>Candidatus Syntrophonatronum</taxon>
    </lineage>
</organism>
<dbReference type="InterPro" id="IPR001296">
    <property type="entry name" value="Glyco_trans_1"/>
</dbReference>
<comment type="caution">
    <text evidence="3">The sequence shown here is derived from an EMBL/GenBank/DDBJ whole genome shotgun (WGS) entry which is preliminary data.</text>
</comment>
<proteinExistence type="predicted"/>
<dbReference type="SUPFAM" id="SSF53756">
    <property type="entry name" value="UDP-Glycosyltransferase/glycogen phosphorylase"/>
    <property type="match status" value="1"/>
</dbReference>
<dbReference type="Pfam" id="PF00534">
    <property type="entry name" value="Glycos_transf_1"/>
    <property type="match status" value="1"/>
</dbReference>
<dbReference type="EMBL" id="QZAA01000111">
    <property type="protein sequence ID" value="RQD76766.1"/>
    <property type="molecule type" value="Genomic_DNA"/>
</dbReference>
<feature type="domain" description="Glycosyltransferase subfamily 4-like N-terminal" evidence="2">
    <location>
        <begin position="50"/>
        <end position="163"/>
    </location>
</feature>
<dbReference type="Proteomes" id="UP000285138">
    <property type="component" value="Unassembled WGS sequence"/>
</dbReference>
<evidence type="ECO:0000259" key="1">
    <source>
        <dbReference type="Pfam" id="PF00534"/>
    </source>
</evidence>
<sequence length="365" mass="40113">MKVLLISNMYPSKKYPAYGSFVQETVRGLEELEGMECQVVAISEREAGLKKNLLKYSRLFLDTGKALLFSSYDLVNAHYIFPTGFLALPAALLRGKPLVVTSHGGDVRLGKKNAPLKALTSLVLHKARRVVAVSHYLARELEGEFSLPREKIEVINCGVDTDKFFPRPREKALAELGLNPRPKEEKIILFVGNLIELKGLMPLLRAFASISPSLPQARLVLVGEGPLKERLLQEASSLGIKDRVTFTGPLPHHRIPTWMSAAHLFVLPSYQEGFGLVALEALACATPVVASRVGGLPEVVTHERDGLLVPPGEEKALAEKILLLLKDEKLHGEFSSRARDSALGHDFKRQIKRLGGVFHSLGPSS</sequence>
<dbReference type="Gene3D" id="3.40.50.2000">
    <property type="entry name" value="Glycogen Phosphorylase B"/>
    <property type="match status" value="2"/>
</dbReference>
<dbReference type="InterPro" id="IPR028098">
    <property type="entry name" value="Glyco_trans_4-like_N"/>
</dbReference>
<reference evidence="3 4" key="1">
    <citation type="submission" date="2018-08" db="EMBL/GenBank/DDBJ databases">
        <title>The metabolism and importance of syntrophic acetate oxidation coupled to methane or sulfide production in haloalkaline environments.</title>
        <authorList>
            <person name="Timmers P.H.A."/>
            <person name="Vavourakis C.D."/>
            <person name="Sorokin D.Y."/>
            <person name="Sinninghe Damste J.S."/>
            <person name="Muyzer G."/>
            <person name="Stams A.J.M."/>
            <person name="Plugge C.M."/>
        </authorList>
    </citation>
    <scope>NUCLEOTIDE SEQUENCE [LARGE SCALE GENOMIC DNA]</scope>
    <source>
        <strain evidence="3">MSAO_Bac1</strain>
    </source>
</reference>
<evidence type="ECO:0000259" key="2">
    <source>
        <dbReference type="Pfam" id="PF13439"/>
    </source>
</evidence>
<dbReference type="PANTHER" id="PTHR45947:SF3">
    <property type="entry name" value="SULFOQUINOVOSYL TRANSFERASE SQD2"/>
    <property type="match status" value="1"/>
</dbReference>
<dbReference type="AlphaFoldDB" id="A0A424YFZ9"/>
<dbReference type="Pfam" id="PF13439">
    <property type="entry name" value="Glyco_transf_4"/>
    <property type="match status" value="1"/>
</dbReference>
<gene>
    <name evidence="3" type="ORF">D5R97_04080</name>
</gene>
<dbReference type="InterPro" id="IPR050194">
    <property type="entry name" value="Glycosyltransferase_grp1"/>
</dbReference>
<feature type="domain" description="Glycosyl transferase family 1" evidence="1">
    <location>
        <begin position="180"/>
        <end position="339"/>
    </location>
</feature>
<evidence type="ECO:0000313" key="3">
    <source>
        <dbReference type="EMBL" id="RQD76766.1"/>
    </source>
</evidence>
<keyword evidence="3" id="KW-0808">Transferase</keyword>
<name>A0A424YFZ9_9FIRM</name>
<accession>A0A424YFZ9</accession>
<evidence type="ECO:0000313" key="4">
    <source>
        <dbReference type="Proteomes" id="UP000285138"/>
    </source>
</evidence>
<protein>
    <submittedName>
        <fullName evidence="3">Glycosyltransferase family 4 protein</fullName>
    </submittedName>
</protein>